<evidence type="ECO:0000256" key="9">
    <source>
        <dbReference type="SAM" id="MobiDB-lite"/>
    </source>
</evidence>
<gene>
    <name evidence="13" type="ORF">NAEGRDRAFT_59341</name>
</gene>
<dbReference type="GO" id="GO:0090374">
    <property type="term" value="P:oligopeptide export from mitochondrion"/>
    <property type="evidence" value="ECO:0007669"/>
    <property type="project" value="TreeGrafter"/>
</dbReference>
<dbReference type="Proteomes" id="UP000006671">
    <property type="component" value="Unassembled WGS sequence"/>
</dbReference>
<dbReference type="GO" id="GO:0016887">
    <property type="term" value="F:ATP hydrolysis activity"/>
    <property type="evidence" value="ECO:0007669"/>
    <property type="project" value="InterPro"/>
</dbReference>
<evidence type="ECO:0000256" key="6">
    <source>
        <dbReference type="ARBA" id="ARBA00022840"/>
    </source>
</evidence>
<keyword evidence="8 10" id="KW-0472">Membrane</keyword>
<dbReference type="AlphaFoldDB" id="D2VVJ9"/>
<dbReference type="InterPro" id="IPR036640">
    <property type="entry name" value="ABC1_TM_sf"/>
</dbReference>
<dbReference type="SMART" id="SM00382">
    <property type="entry name" value="AAA"/>
    <property type="match status" value="1"/>
</dbReference>
<keyword evidence="5" id="KW-0547">Nucleotide-binding</keyword>
<dbReference type="FunFam" id="3.40.50.300:FF:000205">
    <property type="entry name" value="ABC transporter B family member 4"/>
    <property type="match status" value="1"/>
</dbReference>
<dbReference type="CDD" id="cd18578">
    <property type="entry name" value="ABC_6TM_Pgp_ABCB1_D2_like"/>
    <property type="match status" value="1"/>
</dbReference>
<feature type="region of interest" description="Disordered" evidence="9">
    <location>
        <begin position="649"/>
        <end position="675"/>
    </location>
</feature>
<keyword evidence="14" id="KW-1185">Reference proteome</keyword>
<dbReference type="InterPro" id="IPR017871">
    <property type="entry name" value="ABC_transporter-like_CS"/>
</dbReference>
<dbReference type="Pfam" id="PF00664">
    <property type="entry name" value="ABC_membrane"/>
    <property type="match status" value="1"/>
</dbReference>
<feature type="compositionally biased region" description="Basic and acidic residues" evidence="9">
    <location>
        <begin position="20"/>
        <end position="29"/>
    </location>
</feature>
<dbReference type="KEGG" id="ngr:NAEGRDRAFT_59341"/>
<keyword evidence="3" id="KW-0813">Transport</keyword>
<dbReference type="InParanoid" id="D2VVJ9"/>
<evidence type="ECO:0000256" key="8">
    <source>
        <dbReference type="ARBA" id="ARBA00023136"/>
    </source>
</evidence>
<keyword evidence="6" id="KW-0067">ATP-binding</keyword>
<keyword evidence="4 10" id="KW-0812">Transmembrane</keyword>
<evidence type="ECO:0000259" key="12">
    <source>
        <dbReference type="PROSITE" id="PS50929"/>
    </source>
</evidence>
<dbReference type="GO" id="GO:0005743">
    <property type="term" value="C:mitochondrial inner membrane"/>
    <property type="evidence" value="ECO:0007669"/>
    <property type="project" value="TreeGrafter"/>
</dbReference>
<evidence type="ECO:0000313" key="14">
    <source>
        <dbReference type="Proteomes" id="UP000006671"/>
    </source>
</evidence>
<dbReference type="GeneID" id="8858161"/>
<dbReference type="eggNOG" id="KOG0055">
    <property type="taxonomic scope" value="Eukaryota"/>
</dbReference>
<feature type="compositionally biased region" description="Basic residues" evidence="9">
    <location>
        <begin position="30"/>
        <end position="40"/>
    </location>
</feature>
<feature type="transmembrane region" description="Helical" evidence="10">
    <location>
        <begin position="79"/>
        <end position="111"/>
    </location>
</feature>
<dbReference type="OMA" id="GMFWEPI"/>
<evidence type="ECO:0000256" key="10">
    <source>
        <dbReference type="SAM" id="Phobius"/>
    </source>
</evidence>
<feature type="transmembrane region" description="Helical" evidence="10">
    <location>
        <begin position="131"/>
        <end position="152"/>
    </location>
</feature>
<dbReference type="RefSeq" id="XP_002671870.1">
    <property type="nucleotide sequence ID" value="XM_002671824.1"/>
</dbReference>
<evidence type="ECO:0000256" key="3">
    <source>
        <dbReference type="ARBA" id="ARBA00022448"/>
    </source>
</evidence>
<dbReference type="InterPro" id="IPR003593">
    <property type="entry name" value="AAA+_ATPase"/>
</dbReference>
<dbReference type="Pfam" id="PF00005">
    <property type="entry name" value="ABC_tran"/>
    <property type="match status" value="1"/>
</dbReference>
<feature type="transmembrane region" description="Helical" evidence="10">
    <location>
        <begin position="343"/>
        <end position="365"/>
    </location>
</feature>
<accession>D2VVJ9</accession>
<comment type="similarity">
    <text evidence="2">Belongs to the ABC transporter superfamily. ABCB family. Multidrug resistance exporter (TC 3.A.1.201) subfamily.</text>
</comment>
<dbReference type="CDD" id="cd03249">
    <property type="entry name" value="ABC_MTABC3_MDL1_MDL2"/>
    <property type="match status" value="1"/>
</dbReference>
<feature type="transmembrane region" description="Helical" evidence="10">
    <location>
        <begin position="227"/>
        <end position="249"/>
    </location>
</feature>
<dbReference type="Gene3D" id="1.20.1560.10">
    <property type="entry name" value="ABC transporter type 1, transmembrane domain"/>
    <property type="match status" value="2"/>
</dbReference>
<dbReference type="PANTHER" id="PTHR43394:SF27">
    <property type="entry name" value="ATP-DEPENDENT TRANSLOCASE ABCB1-LIKE"/>
    <property type="match status" value="1"/>
</dbReference>
<organism evidence="14">
    <name type="scientific">Naegleria gruberi</name>
    <name type="common">Amoeba</name>
    <dbReference type="NCBI Taxonomy" id="5762"/>
    <lineage>
        <taxon>Eukaryota</taxon>
        <taxon>Discoba</taxon>
        <taxon>Heterolobosea</taxon>
        <taxon>Tetramitia</taxon>
        <taxon>Eutetramitia</taxon>
        <taxon>Vahlkampfiidae</taxon>
        <taxon>Naegleria</taxon>
    </lineage>
</organism>
<feature type="domain" description="ABC transporter" evidence="11">
    <location>
        <begin position="403"/>
        <end position="642"/>
    </location>
</feature>
<dbReference type="EMBL" id="GG738902">
    <property type="protein sequence ID" value="EFC39126.1"/>
    <property type="molecule type" value="Genomic_DNA"/>
</dbReference>
<evidence type="ECO:0000256" key="5">
    <source>
        <dbReference type="ARBA" id="ARBA00022741"/>
    </source>
</evidence>
<dbReference type="SUPFAM" id="SSF90123">
    <property type="entry name" value="ABC transporter transmembrane region"/>
    <property type="match status" value="1"/>
</dbReference>
<dbReference type="InterPro" id="IPR011527">
    <property type="entry name" value="ABC1_TM_dom"/>
</dbReference>
<evidence type="ECO:0000259" key="11">
    <source>
        <dbReference type="PROSITE" id="PS50893"/>
    </source>
</evidence>
<evidence type="ECO:0000256" key="2">
    <source>
        <dbReference type="ARBA" id="ARBA00007577"/>
    </source>
</evidence>
<dbReference type="OrthoDB" id="6500128at2759"/>
<sequence>MSEQEIKKPSSQTTIQVGDVKMEKTENTRRQSRNPFKKHNNKEAGEQISSSEIEMVDLREPKPSFKDAFTIYKIIGWNWLLILIGMIGSAGSGIIPLMFQFIMGDVITVFASTTMTTAEKKSQVSVYASEFAGIAAGAAVASLLSNFFLNYASERIGIALRTAYFDALTDQEMGYFDVKKVGAVTNTLYEDCTKVQEIYTTRISTFVTSIAQFAIGFSLSMSSSWKLTLVMISTTPIMIFGVFVLGGIIRKLTTMINKSNDHSAAMFTEVLSSMRTVRGMAGEEKEREKYGRDLKKKFLAGVGKAIAQGSTFGVMIGVLWGTVALCFWYGGGLVVSSELNIGSLMKVIGLSLFSTMGLIQVFAFFPDYTKAMVSQRVVLKVLKRKGAIPIQGGKKIETIKGHVRFENVDFIYPSRPNVTVLKNFSLDISSGQAVALVGPSGSGKSTIVGLLERFYDPAKGKVYIDDVDVAELDPMWLHKSCLGIVTQEPVLFATTIYGNIAYAIGEENATMEKVVEAAKAANCHSFISDLPEGYNTLLGEKGVSLSGGQKQRIAIARALLQDPKILLLDEATSALDTESEALVQAALDKLMKGRTSICIAHRLSTVKDCNQICVLAKGELREKGTHNELMEISNGIYKGLAEKQMLFSSTTEEEEEEDDEEEILIEDKSLNIVDC</sequence>
<dbReference type="VEuPathDB" id="AmoebaDB:NAEGRDRAFT_59341"/>
<dbReference type="InterPro" id="IPR027417">
    <property type="entry name" value="P-loop_NTPase"/>
</dbReference>
<dbReference type="PROSITE" id="PS50929">
    <property type="entry name" value="ABC_TM1F"/>
    <property type="match status" value="1"/>
</dbReference>
<feature type="compositionally biased region" description="Acidic residues" evidence="9">
    <location>
        <begin position="651"/>
        <end position="664"/>
    </location>
</feature>
<reference evidence="13 14" key="1">
    <citation type="journal article" date="2010" name="Cell">
        <title>The genome of Naegleria gruberi illuminates early eukaryotic versatility.</title>
        <authorList>
            <person name="Fritz-Laylin L.K."/>
            <person name="Prochnik S.E."/>
            <person name="Ginger M.L."/>
            <person name="Dacks J.B."/>
            <person name="Carpenter M.L."/>
            <person name="Field M.C."/>
            <person name="Kuo A."/>
            <person name="Paredez A."/>
            <person name="Chapman J."/>
            <person name="Pham J."/>
            <person name="Shu S."/>
            <person name="Neupane R."/>
            <person name="Cipriano M."/>
            <person name="Mancuso J."/>
            <person name="Tu H."/>
            <person name="Salamov A."/>
            <person name="Lindquist E."/>
            <person name="Shapiro H."/>
            <person name="Lucas S."/>
            <person name="Grigoriev I.V."/>
            <person name="Cande W.Z."/>
            <person name="Fulton C."/>
            <person name="Rokhsar D.S."/>
            <person name="Dawson S.C."/>
        </authorList>
    </citation>
    <scope>NUCLEOTIDE SEQUENCE [LARGE SCALE GENOMIC DNA]</scope>
    <source>
        <strain evidence="13 14">NEG-M</strain>
    </source>
</reference>
<dbReference type="GO" id="GO:0005524">
    <property type="term" value="F:ATP binding"/>
    <property type="evidence" value="ECO:0007669"/>
    <property type="project" value="UniProtKB-KW"/>
</dbReference>
<evidence type="ECO:0000256" key="7">
    <source>
        <dbReference type="ARBA" id="ARBA00022989"/>
    </source>
</evidence>
<dbReference type="SUPFAM" id="SSF52540">
    <property type="entry name" value="P-loop containing nucleoside triphosphate hydrolases"/>
    <property type="match status" value="1"/>
</dbReference>
<dbReference type="PROSITE" id="PS50893">
    <property type="entry name" value="ABC_TRANSPORTER_2"/>
    <property type="match status" value="1"/>
</dbReference>
<name>D2VVJ9_NAEGR</name>
<dbReference type="InterPro" id="IPR003439">
    <property type="entry name" value="ABC_transporter-like_ATP-bd"/>
</dbReference>
<dbReference type="PROSITE" id="PS00211">
    <property type="entry name" value="ABC_TRANSPORTER_1"/>
    <property type="match status" value="1"/>
</dbReference>
<proteinExistence type="inferred from homology"/>
<dbReference type="Gene3D" id="3.40.50.300">
    <property type="entry name" value="P-loop containing nucleotide triphosphate hydrolases"/>
    <property type="match status" value="1"/>
</dbReference>
<feature type="transmembrane region" description="Helical" evidence="10">
    <location>
        <begin position="305"/>
        <end position="331"/>
    </location>
</feature>
<dbReference type="InterPro" id="IPR039421">
    <property type="entry name" value="Type_1_exporter"/>
</dbReference>
<keyword evidence="7 10" id="KW-1133">Transmembrane helix</keyword>
<feature type="domain" description="ABC transmembrane type-1" evidence="12">
    <location>
        <begin position="83"/>
        <end position="370"/>
    </location>
</feature>
<feature type="region of interest" description="Disordered" evidence="9">
    <location>
        <begin position="1"/>
        <end position="46"/>
    </location>
</feature>
<feature type="transmembrane region" description="Helical" evidence="10">
    <location>
        <begin position="203"/>
        <end position="221"/>
    </location>
</feature>
<evidence type="ECO:0000256" key="4">
    <source>
        <dbReference type="ARBA" id="ARBA00022692"/>
    </source>
</evidence>
<dbReference type="STRING" id="5762.D2VVJ9"/>
<evidence type="ECO:0000256" key="1">
    <source>
        <dbReference type="ARBA" id="ARBA00004141"/>
    </source>
</evidence>
<comment type="subcellular location">
    <subcellularLocation>
        <location evidence="1">Membrane</location>
        <topology evidence="1">Multi-pass membrane protein</topology>
    </subcellularLocation>
</comment>
<evidence type="ECO:0000313" key="13">
    <source>
        <dbReference type="EMBL" id="EFC39126.1"/>
    </source>
</evidence>
<dbReference type="GO" id="GO:0015421">
    <property type="term" value="F:ABC-type oligopeptide transporter activity"/>
    <property type="evidence" value="ECO:0007669"/>
    <property type="project" value="TreeGrafter"/>
</dbReference>
<protein>
    <submittedName>
        <fullName evidence="13">Abc transporter AbcB1</fullName>
    </submittedName>
</protein>
<dbReference type="PANTHER" id="PTHR43394">
    <property type="entry name" value="ATP-DEPENDENT PERMEASE MDL1, MITOCHONDRIAL"/>
    <property type="match status" value="1"/>
</dbReference>